<organism evidence="1 2">
    <name type="scientific">Streptomyces ipomoeae 91-03</name>
    <dbReference type="NCBI Taxonomy" id="698759"/>
    <lineage>
        <taxon>Bacteria</taxon>
        <taxon>Bacillati</taxon>
        <taxon>Actinomycetota</taxon>
        <taxon>Actinomycetes</taxon>
        <taxon>Kitasatosporales</taxon>
        <taxon>Streptomycetaceae</taxon>
        <taxon>Streptomyces</taxon>
    </lineage>
</organism>
<evidence type="ECO:0000313" key="2">
    <source>
        <dbReference type="Proteomes" id="UP000010411"/>
    </source>
</evidence>
<comment type="caution">
    <text evidence="1">The sequence shown here is derived from an EMBL/GenBank/DDBJ whole genome shotgun (WGS) entry which is preliminary data.</text>
</comment>
<protein>
    <submittedName>
        <fullName evidence="1">Uncharacterized protein</fullName>
    </submittedName>
</protein>
<reference evidence="1 2" key="1">
    <citation type="submission" date="2012-11" db="EMBL/GenBank/DDBJ databases">
        <authorList>
            <person name="Huguet-Tapia J.C."/>
            <person name="Durkin A.S."/>
            <person name="Pettis G.S."/>
            <person name="Badger J.H."/>
        </authorList>
    </citation>
    <scope>NUCLEOTIDE SEQUENCE [LARGE SCALE GENOMIC DNA]</scope>
    <source>
        <strain evidence="1 2">91-03</strain>
    </source>
</reference>
<keyword evidence="2" id="KW-1185">Reference proteome</keyword>
<name>L1L6D5_9ACTN</name>
<dbReference type="Proteomes" id="UP000010411">
    <property type="component" value="Unassembled WGS sequence"/>
</dbReference>
<sequence length="11" mass="1164">MGGIRTGTWEG</sequence>
<gene>
    <name evidence="1" type="ORF">STRIP9103_03229</name>
</gene>
<dbReference type="EMBL" id="AEJC01000075">
    <property type="protein sequence ID" value="EKX68482.1"/>
    <property type="molecule type" value="Genomic_DNA"/>
</dbReference>
<evidence type="ECO:0000313" key="1">
    <source>
        <dbReference type="EMBL" id="EKX68482.1"/>
    </source>
</evidence>
<accession>L1L6D5</accession>
<feature type="non-terminal residue" evidence="1">
    <location>
        <position position="11"/>
    </location>
</feature>
<proteinExistence type="predicted"/>